<dbReference type="GO" id="GO:0000976">
    <property type="term" value="F:transcription cis-regulatory region binding"/>
    <property type="evidence" value="ECO:0007669"/>
    <property type="project" value="TreeGrafter"/>
</dbReference>
<dbReference type="PROSITE" id="PS00356">
    <property type="entry name" value="HTH_LACI_1"/>
    <property type="match status" value="1"/>
</dbReference>
<evidence type="ECO:0000313" key="5">
    <source>
        <dbReference type="EMBL" id="MBC8546434.1"/>
    </source>
</evidence>
<evidence type="ECO:0000256" key="2">
    <source>
        <dbReference type="ARBA" id="ARBA00023125"/>
    </source>
</evidence>
<dbReference type="SMART" id="SM00354">
    <property type="entry name" value="HTH_LACI"/>
    <property type="match status" value="1"/>
</dbReference>
<evidence type="ECO:0000259" key="4">
    <source>
        <dbReference type="PROSITE" id="PS50932"/>
    </source>
</evidence>
<sequence length="343" mass="37920">MKVTIEDIACLANVSKATVSRVLNDRKGVGEETRQKVKKIIDEFEYNPNLLARGISTSKTKTIGIIIPDITNPFFPALVKSIEVELSAQGYTIILCNTDADIMREKRAISSCISKRVDGIIFASSQIDSSEVKFMLKRYNMPCVYVDRGSIDPDADAWVFVDNEYAAFLATNFLIQNGNRRVAYISGPPGISTSKERLSGYLAALRQNGIELDPNLIYTGDYTIRSGERAVEELLEKDSFSALFAANDVMAIGAMKALKKHGLSIPDDVEVIGFDNISICELTEPPLTTIEQPLTEIGRLVARLILDILAGKPVQDYSPRMQSRLILRESTKNRQPYGRGSNG</sequence>
<keyword evidence="1" id="KW-0805">Transcription regulation</keyword>
<keyword evidence="3" id="KW-0804">Transcription</keyword>
<dbReference type="CDD" id="cd06267">
    <property type="entry name" value="PBP1_LacI_sugar_binding-like"/>
    <property type="match status" value="1"/>
</dbReference>
<evidence type="ECO:0000256" key="1">
    <source>
        <dbReference type="ARBA" id="ARBA00023015"/>
    </source>
</evidence>
<dbReference type="RefSeq" id="WP_249282512.1">
    <property type="nucleotide sequence ID" value="NZ_JACRST010000005.1"/>
</dbReference>
<keyword evidence="2 5" id="KW-0238">DNA-binding</keyword>
<dbReference type="CDD" id="cd01392">
    <property type="entry name" value="HTH_LacI"/>
    <property type="match status" value="1"/>
</dbReference>
<dbReference type="Proteomes" id="UP000653127">
    <property type="component" value="Unassembled WGS sequence"/>
</dbReference>
<dbReference type="Gene3D" id="1.10.260.40">
    <property type="entry name" value="lambda repressor-like DNA-binding domains"/>
    <property type="match status" value="1"/>
</dbReference>
<gene>
    <name evidence="5" type="ORF">H8711_05740</name>
</gene>
<comment type="caution">
    <text evidence="5">The sequence shown here is derived from an EMBL/GenBank/DDBJ whole genome shotgun (WGS) entry which is preliminary data.</text>
</comment>
<dbReference type="Pfam" id="PF00532">
    <property type="entry name" value="Peripla_BP_1"/>
    <property type="match status" value="1"/>
</dbReference>
<dbReference type="AlphaFoldDB" id="A0A926DZQ5"/>
<name>A0A926DZQ5_9FIRM</name>
<keyword evidence="6" id="KW-1185">Reference proteome</keyword>
<dbReference type="EMBL" id="JACRST010000005">
    <property type="protein sequence ID" value="MBC8546434.1"/>
    <property type="molecule type" value="Genomic_DNA"/>
</dbReference>
<dbReference type="GO" id="GO:0003700">
    <property type="term" value="F:DNA-binding transcription factor activity"/>
    <property type="evidence" value="ECO:0007669"/>
    <property type="project" value="TreeGrafter"/>
</dbReference>
<feature type="domain" description="HTH lacI-type" evidence="4">
    <location>
        <begin position="3"/>
        <end position="57"/>
    </location>
</feature>
<dbReference type="InterPro" id="IPR000843">
    <property type="entry name" value="HTH_LacI"/>
</dbReference>
<accession>A0A926DZQ5</accession>
<reference evidence="5" key="1">
    <citation type="submission" date="2020-08" db="EMBL/GenBank/DDBJ databases">
        <title>Genome public.</title>
        <authorList>
            <person name="Liu C."/>
            <person name="Sun Q."/>
        </authorList>
    </citation>
    <scope>NUCLEOTIDE SEQUENCE</scope>
    <source>
        <strain evidence="5">NSJ-31</strain>
    </source>
</reference>
<dbReference type="Gene3D" id="3.40.50.2300">
    <property type="match status" value="2"/>
</dbReference>
<organism evidence="5 6">
    <name type="scientific">Ligaoa zhengdingensis</name>
    <dbReference type="NCBI Taxonomy" id="2763658"/>
    <lineage>
        <taxon>Bacteria</taxon>
        <taxon>Bacillati</taxon>
        <taxon>Bacillota</taxon>
        <taxon>Clostridia</taxon>
        <taxon>Eubacteriales</taxon>
        <taxon>Oscillospiraceae</taxon>
        <taxon>Ligaoa</taxon>
    </lineage>
</organism>
<evidence type="ECO:0000313" key="6">
    <source>
        <dbReference type="Proteomes" id="UP000653127"/>
    </source>
</evidence>
<dbReference type="InterPro" id="IPR001761">
    <property type="entry name" value="Peripla_BP/Lac1_sug-bd_dom"/>
</dbReference>
<dbReference type="PANTHER" id="PTHR30146">
    <property type="entry name" value="LACI-RELATED TRANSCRIPTIONAL REPRESSOR"/>
    <property type="match status" value="1"/>
</dbReference>
<dbReference type="PANTHER" id="PTHR30146:SF109">
    <property type="entry name" value="HTH-TYPE TRANSCRIPTIONAL REGULATOR GALS"/>
    <property type="match status" value="1"/>
</dbReference>
<dbReference type="PROSITE" id="PS50932">
    <property type="entry name" value="HTH_LACI_2"/>
    <property type="match status" value="1"/>
</dbReference>
<dbReference type="SUPFAM" id="SSF53822">
    <property type="entry name" value="Periplasmic binding protein-like I"/>
    <property type="match status" value="1"/>
</dbReference>
<dbReference type="InterPro" id="IPR028082">
    <property type="entry name" value="Peripla_BP_I"/>
</dbReference>
<dbReference type="SUPFAM" id="SSF47413">
    <property type="entry name" value="lambda repressor-like DNA-binding domains"/>
    <property type="match status" value="1"/>
</dbReference>
<dbReference type="PRINTS" id="PR00036">
    <property type="entry name" value="HTHLACI"/>
</dbReference>
<proteinExistence type="predicted"/>
<protein>
    <submittedName>
        <fullName evidence="5">LacI family DNA-binding transcriptional regulator</fullName>
    </submittedName>
</protein>
<dbReference type="InterPro" id="IPR010982">
    <property type="entry name" value="Lambda_DNA-bd_dom_sf"/>
</dbReference>
<evidence type="ECO:0000256" key="3">
    <source>
        <dbReference type="ARBA" id="ARBA00023163"/>
    </source>
</evidence>
<dbReference type="Pfam" id="PF00356">
    <property type="entry name" value="LacI"/>
    <property type="match status" value="1"/>
</dbReference>